<evidence type="ECO:0000313" key="3">
    <source>
        <dbReference type="EMBL" id="QCO13660.1"/>
    </source>
</evidence>
<gene>
    <name evidence="3" type="ORF">D3868_32100</name>
    <name evidence="1" type="ORF">pRhico119</name>
    <name evidence="2" type="ORF">SIM66_32155</name>
</gene>
<name>Q6QW06_AZOBR</name>
<reference evidence="1" key="1">
    <citation type="journal article" date="2004" name="FEMS Microbiol. Lett.">
        <title>Annotation of the pRhico plasmid of Azospirillum brasilense reveals its role in determining the outer surface composition.</title>
        <authorList>
            <person name="Vanbleu E."/>
            <person name="Marchal K."/>
            <person name="Lambrecht M."/>
            <person name="Mathys J."/>
            <person name="Vanderleyden J."/>
        </authorList>
    </citation>
    <scope>NUCLEOTIDE SEQUENCE</scope>
    <source>
        <plasmid evidence="1">90 MDa</plasmid>
    </source>
</reference>
<reference evidence="2 5" key="3">
    <citation type="submission" date="2023-11" db="EMBL/GenBank/DDBJ databases">
        <title>MicrobeMod: A computational toolkit for identifying prokaryotic methylation and restriction-modification with nanopore sequencing.</title>
        <authorList>
            <person name="Crits-Christoph A."/>
            <person name="Kang S.C."/>
            <person name="Lee H."/>
            <person name="Ostrov N."/>
        </authorList>
    </citation>
    <scope>NUCLEOTIDE SEQUENCE [LARGE SCALE GENOMIC DNA]</scope>
    <source>
        <strain evidence="2 5">ATCC 29145</strain>
    </source>
</reference>
<proteinExistence type="predicted"/>
<accession>Q6QW06</accession>
<dbReference type="EMBL" id="JAWXYC010000006">
    <property type="protein sequence ID" value="MDX5955826.1"/>
    <property type="molecule type" value="Genomic_DNA"/>
</dbReference>
<dbReference type="EMBL" id="CP032344">
    <property type="protein sequence ID" value="QCO13660.1"/>
    <property type="molecule type" value="Genomic_DNA"/>
</dbReference>
<evidence type="ECO:0000313" key="5">
    <source>
        <dbReference type="Proteomes" id="UP001277471"/>
    </source>
</evidence>
<evidence type="ECO:0000313" key="4">
    <source>
        <dbReference type="Proteomes" id="UP000298774"/>
    </source>
</evidence>
<geneLocation type="plasmid" evidence="1">
    <name>90 MDa</name>
</geneLocation>
<protein>
    <submittedName>
        <fullName evidence="1">Transposase</fullName>
    </submittedName>
</protein>
<geneLocation type="plasmid" evidence="3 4">
    <name>p5</name>
</geneLocation>
<dbReference type="Proteomes" id="UP000298774">
    <property type="component" value="Plasmid p5"/>
</dbReference>
<dbReference type="KEGG" id="abf:AMK58_28775"/>
<dbReference type="Proteomes" id="UP001277471">
    <property type="component" value="Unassembled WGS sequence"/>
</dbReference>
<dbReference type="GeneID" id="56449495"/>
<evidence type="ECO:0000313" key="2">
    <source>
        <dbReference type="EMBL" id="MDX5955826.1"/>
    </source>
</evidence>
<dbReference type="AlphaFoldDB" id="Q6QW06"/>
<organism evidence="1">
    <name type="scientific">Azospirillum brasilense</name>
    <dbReference type="NCBI Taxonomy" id="192"/>
    <lineage>
        <taxon>Bacteria</taxon>
        <taxon>Pseudomonadati</taxon>
        <taxon>Pseudomonadota</taxon>
        <taxon>Alphaproteobacteria</taxon>
        <taxon>Rhodospirillales</taxon>
        <taxon>Azospirillaceae</taxon>
        <taxon>Azospirillum</taxon>
    </lineage>
</organism>
<dbReference type="EMBL" id="AY523976">
    <property type="protein sequence ID" value="AAS83059.1"/>
    <property type="molecule type" value="Genomic_DNA"/>
</dbReference>
<reference evidence="3 4" key="2">
    <citation type="submission" date="2018-09" db="EMBL/GenBank/DDBJ databases">
        <title>Whole genome based analysis of evolution and adaptive divergence in Indian and Brazilian strains of Azospirillum brasilense.</title>
        <authorList>
            <person name="Singh C."/>
            <person name="Tripathi A.K."/>
        </authorList>
    </citation>
    <scope>NUCLEOTIDE SEQUENCE [LARGE SCALE GENOMIC DNA]</scope>
    <source>
        <strain evidence="3 4">MTCC4038</strain>
        <plasmid evidence="3 4">p5</plasmid>
    </source>
</reference>
<dbReference type="RefSeq" id="WP_035683168.1">
    <property type="nucleotide sequence ID" value="NZ_CP012919.1"/>
</dbReference>
<sequence length="121" mass="13266">MTDLQRVFTHDDALDDELQDGLSVGKGGVPQPPLDAFAEGGQVRDHLPRVRPLLTKLLDVLQLQRQGLALIGQMSAALRKFVKSQYTGLVGIQKALIGLGQTAQALMNGIRQGRPTWPTWR</sequence>
<evidence type="ECO:0000313" key="1">
    <source>
        <dbReference type="EMBL" id="AAS83059.1"/>
    </source>
</evidence>
<keyword evidence="5" id="KW-1185">Reference proteome</keyword>
<keyword evidence="1" id="KW-0614">Plasmid</keyword>